<evidence type="ECO:0000313" key="2">
    <source>
        <dbReference type="Proteomes" id="UP000325433"/>
    </source>
</evidence>
<gene>
    <name evidence="1" type="ORF">BDV41DRAFT_582400</name>
</gene>
<name>A0A5N6VGA0_9EURO</name>
<organism evidence="1 2">
    <name type="scientific">Aspergillus transmontanensis</name>
    <dbReference type="NCBI Taxonomy" id="1034304"/>
    <lineage>
        <taxon>Eukaryota</taxon>
        <taxon>Fungi</taxon>
        <taxon>Dikarya</taxon>
        <taxon>Ascomycota</taxon>
        <taxon>Pezizomycotina</taxon>
        <taxon>Eurotiomycetes</taxon>
        <taxon>Eurotiomycetidae</taxon>
        <taxon>Eurotiales</taxon>
        <taxon>Aspergillaceae</taxon>
        <taxon>Aspergillus</taxon>
        <taxon>Aspergillus subgen. Circumdati</taxon>
    </lineage>
</organism>
<proteinExistence type="predicted"/>
<dbReference type="Proteomes" id="UP000325433">
    <property type="component" value="Unassembled WGS sequence"/>
</dbReference>
<evidence type="ECO:0000313" key="1">
    <source>
        <dbReference type="EMBL" id="KAE8307442.1"/>
    </source>
</evidence>
<dbReference type="AlphaFoldDB" id="A0A5N6VGA0"/>
<reference evidence="2" key="1">
    <citation type="submission" date="2019-04" db="EMBL/GenBank/DDBJ databases">
        <title>Friends and foes A comparative genomics studyof 23 Aspergillus species from section Flavi.</title>
        <authorList>
            <consortium name="DOE Joint Genome Institute"/>
            <person name="Kjaerbolling I."/>
            <person name="Vesth T."/>
            <person name="Frisvad J.C."/>
            <person name="Nybo J.L."/>
            <person name="Theobald S."/>
            <person name="Kildgaard S."/>
            <person name="Isbrandt T."/>
            <person name="Kuo A."/>
            <person name="Sato A."/>
            <person name="Lyhne E.K."/>
            <person name="Kogle M.E."/>
            <person name="Wiebenga A."/>
            <person name="Kun R.S."/>
            <person name="Lubbers R.J."/>
            <person name="Makela M.R."/>
            <person name="Barry K."/>
            <person name="Chovatia M."/>
            <person name="Clum A."/>
            <person name="Daum C."/>
            <person name="Haridas S."/>
            <person name="He G."/>
            <person name="LaButti K."/>
            <person name="Lipzen A."/>
            <person name="Mondo S."/>
            <person name="Riley R."/>
            <person name="Salamov A."/>
            <person name="Simmons B.A."/>
            <person name="Magnuson J.K."/>
            <person name="Henrissat B."/>
            <person name="Mortensen U.H."/>
            <person name="Larsen T.O."/>
            <person name="Devries R.P."/>
            <person name="Grigoriev I.V."/>
            <person name="Machida M."/>
            <person name="Baker S.E."/>
            <person name="Andersen M.R."/>
        </authorList>
    </citation>
    <scope>NUCLEOTIDE SEQUENCE [LARGE SCALE GENOMIC DNA]</scope>
    <source>
        <strain evidence="2">CBS 130015</strain>
    </source>
</reference>
<sequence>MEWLAFQTSVRSQSNLLQRLPAEVHSLELFCVTRSAAKIPMLQIIQYIACLLPSDADVAHLSSCCDILAQKLLPGESSVWRYRFMKLYDTPPGRGSSELKIEYQIRSIVLSQKISFRFGQNEEQLLWLTVMQGILLEALTITEIDGVVYSKTFERIREALQLSAPDILNRPLSGYGYTKPDPLDPKMSVRCLRTDYDIANVNSYQTEITRPLIDIKKLELPTILHIRNFWVRHLLSPNEATYCTSYAKLPVDQRPKVWSTIKENVELGTNWVGYWSCVHPYPETVTELENRQSCADLNTHWIQGNTDPLVFQIRPDLNTLNWPPEFNRIIPMVGPESHRLYFRGLQKLGDDLYPVRGFTEPIRGSQGGFPGWQRICFAIYAADREQLPLLLEIGESEPSDDEAACLLSELWPPGELETDFLWIQGYEGVILPGGKIMLGQWVDMIDMTERGPFIFWNL</sequence>
<accession>A0A5N6VGA0</accession>
<keyword evidence="2" id="KW-1185">Reference proteome</keyword>
<protein>
    <submittedName>
        <fullName evidence="1">Uncharacterized protein</fullName>
    </submittedName>
</protein>
<dbReference type="EMBL" id="ML738407">
    <property type="protein sequence ID" value="KAE8307442.1"/>
    <property type="molecule type" value="Genomic_DNA"/>
</dbReference>